<dbReference type="InterPro" id="IPR046816">
    <property type="entry name" value="MmeI_Mtase"/>
</dbReference>
<dbReference type="InterPro" id="IPR050953">
    <property type="entry name" value="N4_N6_ade-DNA_methylase"/>
</dbReference>
<dbReference type="Pfam" id="PF20473">
    <property type="entry name" value="MmeI_Mtase"/>
    <property type="match status" value="1"/>
</dbReference>
<feature type="domain" description="MmeI-like helicase spacer" evidence="5">
    <location>
        <begin position="183"/>
        <end position="253"/>
    </location>
</feature>
<dbReference type="Proteomes" id="UP000469011">
    <property type="component" value="Unassembled WGS sequence"/>
</dbReference>
<evidence type="ECO:0000256" key="3">
    <source>
        <dbReference type="ARBA" id="ARBA00022679"/>
    </source>
</evidence>
<evidence type="ECO:0000256" key="4">
    <source>
        <dbReference type="ARBA" id="ARBA00047942"/>
    </source>
</evidence>
<dbReference type="EC" id="2.1.1.72" evidence="1"/>
<proteinExistence type="predicted"/>
<gene>
    <name evidence="7" type="ORF">GTK09_05835</name>
</gene>
<dbReference type="SUPFAM" id="SSF53335">
    <property type="entry name" value="S-adenosyl-L-methionine-dependent methyltransferases"/>
    <property type="match status" value="1"/>
</dbReference>
<accession>A0A6N9T1L9</accession>
<dbReference type="InterPro" id="IPR046819">
    <property type="entry name" value="MmeI_hel"/>
</dbReference>
<evidence type="ECO:0000259" key="5">
    <source>
        <dbReference type="Pfam" id="PF20465"/>
    </source>
</evidence>
<dbReference type="Pfam" id="PF20465">
    <property type="entry name" value="MmeI_hel"/>
    <property type="match status" value="1"/>
</dbReference>
<feature type="domain" description="MmeI-like DNA-methyltransferase" evidence="6">
    <location>
        <begin position="367"/>
        <end position="608"/>
    </location>
</feature>
<evidence type="ECO:0000256" key="2">
    <source>
        <dbReference type="ARBA" id="ARBA00022603"/>
    </source>
</evidence>
<dbReference type="RefSeq" id="WP_163461821.1">
    <property type="nucleotide sequence ID" value="NZ_JAAAMG010000003.1"/>
</dbReference>
<evidence type="ECO:0000313" key="7">
    <source>
        <dbReference type="EMBL" id="NDW03946.1"/>
    </source>
</evidence>
<dbReference type="EMBL" id="JAAAMG010000003">
    <property type="protein sequence ID" value="NDW03946.1"/>
    <property type="molecule type" value="Genomic_DNA"/>
</dbReference>
<dbReference type="AlphaFoldDB" id="A0A6N9T1L9"/>
<name>A0A6N9T1L9_9HYPH</name>
<sequence length="968" mass="108271">MTPHEFIKKWSNSKLKERAAAQEHFLDLCRLLNEPTPAEVDPSGEDYGFEVGATKTTGGRGFADVFKRDHFGWEYKGTHSNLDAAFAQLQRYAVALDNPPLLIVSDIGTTIRIHTNWTNSVSKKYVIPIVDLEDAEKRQWLKWAFSEPDLLRPKKTRQELTEEVAGEFAELAKSLRSRGHKPEEVAHFINRLVFCMFAEDVKLLPNGIFTKMIERALEEPEQFEDFARKLFVAMKSGGRIDFEKVAWFNGGLFDDDLVFALTKEELGIVHRAAVQYWGDIDPSILGTLFERGLDPDKRSQLGAHYTDRDKIMMIINPVIVEPLTAEWEAAKGNIARLLSRANLLQGNSERVRGRAGSIMQAQATKSKNDAQAILDKYLQRLADYRVLDPACGSGNFLYLALRALKDLEHRAQVEAEALGLPRRFPQIGPEVVKGIEINPYAAELARVSVWIGEIQWMLRNGFAASANPILKPLETIECRDALISIAGGGAVEADWPRVDAIIGNPPFLGGKIMRSELGDELIEQLFRLYRDRVPAEGDLVVYWLSKAAEAITSGQARRAGLVTTNSIRGGANRHVMDRIAEHIGFVSAWADEPWTVEGAAVRVSLVAFGSRLKDETPHLNGLPVEHINADLTGTAIDLTKAMRIKTNAATAFQGPVKVGSFEVSELQAREWLLGGYNPHGKPNSDVLRPWANGMDIARRPSHRWIIDFGDLSAEAASLYEKPFEHVRIHVRPVREANRDEQRRRNWWRLGRSGSDLKKATAPLSRIIITPRVSKHRIFVWAPGRLLPDSRLVAISRDDDTAFGILHSRFHELWSLRLGGWHGVGNDPQYTPSQGFETFPFPEGLTPDILAADYADDPRSIAIAKAAARLNELRESWLNPADLIRREPEVVPGFPDRILPVDEEAAAILKKRTLTNLYNERPAWLDNAHKALDAAVAAAYGWPADLSDDEVLARLFALNQERAAAQKGD</sequence>
<dbReference type="PANTHER" id="PTHR33841:SF1">
    <property type="entry name" value="DNA METHYLTRANSFERASE A"/>
    <property type="match status" value="1"/>
</dbReference>
<dbReference type="PROSITE" id="PS00092">
    <property type="entry name" value="N6_MTASE"/>
    <property type="match status" value="1"/>
</dbReference>
<dbReference type="InterPro" id="IPR029063">
    <property type="entry name" value="SAM-dependent_MTases_sf"/>
</dbReference>
<dbReference type="GO" id="GO:0032259">
    <property type="term" value="P:methylation"/>
    <property type="evidence" value="ECO:0007669"/>
    <property type="project" value="UniProtKB-KW"/>
</dbReference>
<comment type="catalytic activity">
    <reaction evidence="4">
        <text>a 2'-deoxyadenosine in DNA + S-adenosyl-L-methionine = an N(6)-methyl-2'-deoxyadenosine in DNA + S-adenosyl-L-homocysteine + H(+)</text>
        <dbReference type="Rhea" id="RHEA:15197"/>
        <dbReference type="Rhea" id="RHEA-COMP:12418"/>
        <dbReference type="Rhea" id="RHEA-COMP:12419"/>
        <dbReference type="ChEBI" id="CHEBI:15378"/>
        <dbReference type="ChEBI" id="CHEBI:57856"/>
        <dbReference type="ChEBI" id="CHEBI:59789"/>
        <dbReference type="ChEBI" id="CHEBI:90615"/>
        <dbReference type="ChEBI" id="CHEBI:90616"/>
        <dbReference type="EC" id="2.1.1.72"/>
    </reaction>
</comment>
<keyword evidence="8" id="KW-1185">Reference proteome</keyword>
<dbReference type="GO" id="GO:0003676">
    <property type="term" value="F:nucleic acid binding"/>
    <property type="evidence" value="ECO:0007669"/>
    <property type="project" value="InterPro"/>
</dbReference>
<comment type="caution">
    <text evidence="7">The sequence shown here is derived from an EMBL/GenBank/DDBJ whole genome shotgun (WGS) entry which is preliminary data.</text>
</comment>
<protein>
    <recommendedName>
        <fullName evidence="1">site-specific DNA-methyltransferase (adenine-specific)</fullName>
        <ecNumber evidence="1">2.1.1.72</ecNumber>
    </recommendedName>
</protein>
<keyword evidence="3" id="KW-0808">Transferase</keyword>
<dbReference type="InterPro" id="IPR002052">
    <property type="entry name" value="DNA_methylase_N6_adenine_CS"/>
</dbReference>
<evidence type="ECO:0000259" key="6">
    <source>
        <dbReference type="Pfam" id="PF20473"/>
    </source>
</evidence>
<reference evidence="7 8" key="1">
    <citation type="submission" date="2020-01" db="EMBL/GenBank/DDBJ databases">
        <title>Jiella pacifica sp. nov.</title>
        <authorList>
            <person name="Xue Z."/>
            <person name="Zhu S."/>
            <person name="Chen J."/>
            <person name="Yang J."/>
        </authorList>
    </citation>
    <scope>NUCLEOTIDE SEQUENCE [LARGE SCALE GENOMIC DNA]</scope>
    <source>
        <strain evidence="7 8">40Bstr34</strain>
    </source>
</reference>
<keyword evidence="2 7" id="KW-0489">Methyltransferase</keyword>
<dbReference type="PRINTS" id="PR00507">
    <property type="entry name" value="N12N6MTFRASE"/>
</dbReference>
<organism evidence="7 8">
    <name type="scientific">Jiella pacifica</name>
    <dbReference type="NCBI Taxonomy" id="2696469"/>
    <lineage>
        <taxon>Bacteria</taxon>
        <taxon>Pseudomonadati</taxon>
        <taxon>Pseudomonadota</taxon>
        <taxon>Alphaproteobacteria</taxon>
        <taxon>Hyphomicrobiales</taxon>
        <taxon>Aurantimonadaceae</taxon>
        <taxon>Jiella</taxon>
    </lineage>
</organism>
<evidence type="ECO:0000313" key="8">
    <source>
        <dbReference type="Proteomes" id="UP000469011"/>
    </source>
</evidence>
<dbReference type="PANTHER" id="PTHR33841">
    <property type="entry name" value="DNA METHYLTRANSFERASE YEEA-RELATED"/>
    <property type="match status" value="1"/>
</dbReference>
<dbReference type="Gene3D" id="3.40.50.150">
    <property type="entry name" value="Vaccinia Virus protein VP39"/>
    <property type="match status" value="1"/>
</dbReference>
<dbReference type="GO" id="GO:0009007">
    <property type="term" value="F:site-specific DNA-methyltransferase (adenine-specific) activity"/>
    <property type="evidence" value="ECO:0007669"/>
    <property type="project" value="UniProtKB-EC"/>
</dbReference>
<evidence type="ECO:0000256" key="1">
    <source>
        <dbReference type="ARBA" id="ARBA00011900"/>
    </source>
</evidence>